<accession>A0A0C9WRB3</accession>
<dbReference type="AlphaFoldDB" id="A0A0C9WRB3"/>
<proteinExistence type="predicted"/>
<protein>
    <submittedName>
        <fullName evidence="1">Unplaced genomic scaffold K443scaffold_664, whole genome shotgun sequence</fullName>
    </submittedName>
</protein>
<dbReference type="HOGENOM" id="CLU_2671467_0_0_1"/>
<evidence type="ECO:0000313" key="2">
    <source>
        <dbReference type="Proteomes" id="UP000054477"/>
    </source>
</evidence>
<keyword evidence="2" id="KW-1185">Reference proteome</keyword>
<reference evidence="2" key="2">
    <citation type="submission" date="2015-01" db="EMBL/GenBank/DDBJ databases">
        <title>Evolutionary Origins and Diversification of the Mycorrhizal Mutualists.</title>
        <authorList>
            <consortium name="DOE Joint Genome Institute"/>
            <consortium name="Mycorrhizal Genomics Consortium"/>
            <person name="Kohler A."/>
            <person name="Kuo A."/>
            <person name="Nagy L.G."/>
            <person name="Floudas D."/>
            <person name="Copeland A."/>
            <person name="Barry K.W."/>
            <person name="Cichocki N."/>
            <person name="Veneault-Fourrey C."/>
            <person name="LaButti K."/>
            <person name="Lindquist E.A."/>
            <person name="Lipzen A."/>
            <person name="Lundell T."/>
            <person name="Morin E."/>
            <person name="Murat C."/>
            <person name="Riley R."/>
            <person name="Ohm R."/>
            <person name="Sun H."/>
            <person name="Tunlid A."/>
            <person name="Henrissat B."/>
            <person name="Grigoriev I.V."/>
            <person name="Hibbett D.S."/>
            <person name="Martin F."/>
        </authorList>
    </citation>
    <scope>NUCLEOTIDE SEQUENCE [LARGE SCALE GENOMIC DNA]</scope>
    <source>
        <strain evidence="2">LaAM-08-1</strain>
    </source>
</reference>
<reference evidence="1 2" key="1">
    <citation type="submission" date="2014-04" db="EMBL/GenBank/DDBJ databases">
        <authorList>
            <consortium name="DOE Joint Genome Institute"/>
            <person name="Kuo A."/>
            <person name="Kohler A."/>
            <person name="Nagy L.G."/>
            <person name="Floudas D."/>
            <person name="Copeland A."/>
            <person name="Barry K.W."/>
            <person name="Cichocki N."/>
            <person name="Veneault-Fourrey C."/>
            <person name="LaButti K."/>
            <person name="Lindquist E.A."/>
            <person name="Lipzen A."/>
            <person name="Lundell T."/>
            <person name="Morin E."/>
            <person name="Murat C."/>
            <person name="Sun H."/>
            <person name="Tunlid A."/>
            <person name="Henrissat B."/>
            <person name="Grigoriev I.V."/>
            <person name="Hibbett D.S."/>
            <person name="Martin F."/>
            <person name="Nordberg H.P."/>
            <person name="Cantor M.N."/>
            <person name="Hua S.X."/>
        </authorList>
    </citation>
    <scope>NUCLEOTIDE SEQUENCE [LARGE SCALE GENOMIC DNA]</scope>
    <source>
        <strain evidence="1 2">LaAM-08-1</strain>
    </source>
</reference>
<name>A0A0C9WRB3_9AGAR</name>
<dbReference type="Proteomes" id="UP000054477">
    <property type="component" value="Unassembled WGS sequence"/>
</dbReference>
<sequence>MATVDGTIGRRGGPVCGIHKIVPTNHKPPAQCVFHTILKSSNWPFANLEANTICRKTALVNRTEDKQNQPLSHSA</sequence>
<organism evidence="1 2">
    <name type="scientific">Laccaria amethystina LaAM-08-1</name>
    <dbReference type="NCBI Taxonomy" id="1095629"/>
    <lineage>
        <taxon>Eukaryota</taxon>
        <taxon>Fungi</taxon>
        <taxon>Dikarya</taxon>
        <taxon>Basidiomycota</taxon>
        <taxon>Agaricomycotina</taxon>
        <taxon>Agaricomycetes</taxon>
        <taxon>Agaricomycetidae</taxon>
        <taxon>Agaricales</taxon>
        <taxon>Agaricineae</taxon>
        <taxon>Hydnangiaceae</taxon>
        <taxon>Laccaria</taxon>
    </lineage>
</organism>
<dbReference type="EMBL" id="KN839199">
    <property type="protein sequence ID" value="KIJ90393.1"/>
    <property type="molecule type" value="Genomic_DNA"/>
</dbReference>
<evidence type="ECO:0000313" key="1">
    <source>
        <dbReference type="EMBL" id="KIJ90393.1"/>
    </source>
</evidence>
<gene>
    <name evidence="1" type="ORF">K443DRAFT_15278</name>
</gene>